<evidence type="ECO:0000313" key="3">
    <source>
        <dbReference type="Proteomes" id="UP000248961"/>
    </source>
</evidence>
<evidence type="ECO:0000313" key="2">
    <source>
        <dbReference type="EMBL" id="RAL17426.1"/>
    </source>
</evidence>
<protein>
    <submittedName>
        <fullName evidence="2">Uncharacterized protein</fullName>
    </submittedName>
</protein>
<proteinExistence type="predicted"/>
<keyword evidence="3" id="KW-1185">Reference proteome</keyword>
<keyword evidence="1" id="KW-1133">Transmembrane helix</keyword>
<dbReference type="OrthoDB" id="10252009at2759"/>
<dbReference type="GeneID" id="37196598"/>
<gene>
    <name evidence="2" type="ORF">BO97DRAFT_359230</name>
</gene>
<feature type="transmembrane region" description="Helical" evidence="1">
    <location>
        <begin position="183"/>
        <end position="202"/>
    </location>
</feature>
<dbReference type="InterPro" id="IPR040410">
    <property type="entry name" value="UPF0658_Golgi"/>
</dbReference>
<dbReference type="PANTHER" id="PTHR34391">
    <property type="entry name" value="UPF0658 GOLGI APPARATUS MEMBRANE PROTEIN C1952.10C-RELATED"/>
    <property type="match status" value="1"/>
</dbReference>
<keyword evidence="1" id="KW-0812">Transmembrane</keyword>
<feature type="transmembrane region" description="Helical" evidence="1">
    <location>
        <begin position="79"/>
        <end position="97"/>
    </location>
</feature>
<dbReference type="Proteomes" id="UP000248961">
    <property type="component" value="Unassembled WGS sequence"/>
</dbReference>
<dbReference type="AlphaFoldDB" id="A0A395IBJ5"/>
<dbReference type="STRING" id="1450537.A0A395IBJ5"/>
<keyword evidence="1" id="KW-0472">Membrane</keyword>
<reference evidence="2 3" key="1">
    <citation type="submission" date="2018-02" db="EMBL/GenBank/DDBJ databases">
        <title>The genomes of Aspergillus section Nigri reveals drivers in fungal speciation.</title>
        <authorList>
            <consortium name="DOE Joint Genome Institute"/>
            <person name="Vesth T.C."/>
            <person name="Nybo J."/>
            <person name="Theobald S."/>
            <person name="Brandl J."/>
            <person name="Frisvad J.C."/>
            <person name="Nielsen K.F."/>
            <person name="Lyhne E.K."/>
            <person name="Kogle M.E."/>
            <person name="Kuo A."/>
            <person name="Riley R."/>
            <person name="Clum A."/>
            <person name="Nolan M."/>
            <person name="Lipzen A."/>
            <person name="Salamov A."/>
            <person name="Henrissat B."/>
            <person name="Wiebenga A."/>
            <person name="De vries R.P."/>
            <person name="Grigoriev I.V."/>
            <person name="Mortensen U.H."/>
            <person name="Andersen M.R."/>
            <person name="Baker S.E."/>
        </authorList>
    </citation>
    <scope>NUCLEOTIDE SEQUENCE [LARGE SCALE GENOMIC DNA]</scope>
    <source>
        <strain evidence="2 3">CBS 101889</strain>
    </source>
</reference>
<feature type="transmembrane region" description="Helical" evidence="1">
    <location>
        <begin position="47"/>
        <end position="67"/>
    </location>
</feature>
<feature type="transmembrane region" description="Helical" evidence="1">
    <location>
        <begin position="214"/>
        <end position="234"/>
    </location>
</feature>
<feature type="transmembrane region" description="Helical" evidence="1">
    <location>
        <begin position="130"/>
        <end position="154"/>
    </location>
</feature>
<dbReference type="PANTHER" id="PTHR34391:SF1">
    <property type="entry name" value="UPF0658 GOLGI APPARATUS MEMBRANE PROTEIN C1952.10C-RELATED"/>
    <property type="match status" value="1"/>
</dbReference>
<dbReference type="GO" id="GO:0005794">
    <property type="term" value="C:Golgi apparatus"/>
    <property type="evidence" value="ECO:0007669"/>
    <property type="project" value="TreeGrafter"/>
</dbReference>
<name>A0A395IBJ5_ASPHC</name>
<accession>A0A395IBJ5</accession>
<feature type="transmembrane region" description="Helical" evidence="1">
    <location>
        <begin position="279"/>
        <end position="304"/>
    </location>
</feature>
<dbReference type="RefSeq" id="XP_025556580.1">
    <property type="nucleotide sequence ID" value="XM_025692309.1"/>
</dbReference>
<dbReference type="EMBL" id="KZ824267">
    <property type="protein sequence ID" value="RAL17426.1"/>
    <property type="molecule type" value="Genomic_DNA"/>
</dbReference>
<sequence>MYRPSTRNEWMFCGTLFAQGSIVTLLEIFILVEWYSWINPPIYQVPVSYVVPISLAILIFACVYETLLSLDAVHHKNSILLTAICFSNLCIIIFASLKCVETKDAVTSVRYGVDGTGHPFTDSSKDLWNIIQPAVLAAPIILALSSAGLILAAYRLQRDYTWIIYKTIHGDPSLRWRYLAYELYIVLIKYVFFFLVAFIVEYNLIDVHFSESEYNLTLALVPTTFVVMILGIYCVKQEMKWAMAFIVMCFLGLIAYLLSRIVVLCGSSRRAHTIAKDTMLLFASVSLALTVLTLATAIQCVINFDHGVSGVNPRHATSRSTTMGSRTAFYPLETAYAGRTSDDEEIRALPPYRFVVN</sequence>
<organism evidence="2 3">
    <name type="scientific">Aspergillus homomorphus (strain CBS 101889)</name>
    <dbReference type="NCBI Taxonomy" id="1450537"/>
    <lineage>
        <taxon>Eukaryota</taxon>
        <taxon>Fungi</taxon>
        <taxon>Dikarya</taxon>
        <taxon>Ascomycota</taxon>
        <taxon>Pezizomycotina</taxon>
        <taxon>Eurotiomycetes</taxon>
        <taxon>Eurotiomycetidae</taxon>
        <taxon>Eurotiales</taxon>
        <taxon>Aspergillaceae</taxon>
        <taxon>Aspergillus</taxon>
        <taxon>Aspergillus subgen. Circumdati</taxon>
    </lineage>
</organism>
<feature type="transmembrane region" description="Helical" evidence="1">
    <location>
        <begin position="241"/>
        <end position="259"/>
    </location>
</feature>
<dbReference type="VEuPathDB" id="FungiDB:BO97DRAFT_359230"/>
<evidence type="ECO:0000256" key="1">
    <source>
        <dbReference type="SAM" id="Phobius"/>
    </source>
</evidence>
<feature type="transmembrane region" description="Helical" evidence="1">
    <location>
        <begin position="12"/>
        <end position="35"/>
    </location>
</feature>